<evidence type="ECO:0000313" key="2">
    <source>
        <dbReference type="EMBL" id="KAL3516994.1"/>
    </source>
</evidence>
<feature type="region of interest" description="Disordered" evidence="1">
    <location>
        <begin position="85"/>
        <end position="126"/>
    </location>
</feature>
<dbReference type="AlphaFoldDB" id="A0ABD2ZD16"/>
<protein>
    <submittedName>
        <fullName evidence="2">Uncharacterized protein</fullName>
    </submittedName>
</protein>
<proteinExistence type="predicted"/>
<feature type="compositionally biased region" description="Basic and acidic residues" evidence="1">
    <location>
        <begin position="100"/>
        <end position="115"/>
    </location>
</feature>
<name>A0ABD2ZD16_9GENT</name>
<organism evidence="2 3">
    <name type="scientific">Cinchona calisaya</name>
    <dbReference type="NCBI Taxonomy" id="153742"/>
    <lineage>
        <taxon>Eukaryota</taxon>
        <taxon>Viridiplantae</taxon>
        <taxon>Streptophyta</taxon>
        <taxon>Embryophyta</taxon>
        <taxon>Tracheophyta</taxon>
        <taxon>Spermatophyta</taxon>
        <taxon>Magnoliopsida</taxon>
        <taxon>eudicotyledons</taxon>
        <taxon>Gunneridae</taxon>
        <taxon>Pentapetalae</taxon>
        <taxon>asterids</taxon>
        <taxon>lamiids</taxon>
        <taxon>Gentianales</taxon>
        <taxon>Rubiaceae</taxon>
        <taxon>Cinchonoideae</taxon>
        <taxon>Cinchoneae</taxon>
        <taxon>Cinchona</taxon>
    </lineage>
</organism>
<feature type="region of interest" description="Disordered" evidence="1">
    <location>
        <begin position="35"/>
        <end position="70"/>
    </location>
</feature>
<keyword evidence="3" id="KW-1185">Reference proteome</keyword>
<reference evidence="2 3" key="1">
    <citation type="submission" date="2024-11" db="EMBL/GenBank/DDBJ databases">
        <title>A near-complete genome assembly of Cinchona calisaya.</title>
        <authorList>
            <person name="Lian D.C."/>
            <person name="Zhao X.W."/>
            <person name="Wei L."/>
        </authorList>
    </citation>
    <scope>NUCLEOTIDE SEQUENCE [LARGE SCALE GENOMIC DNA]</scope>
    <source>
        <tissue evidence="2">Nenye</tissue>
    </source>
</reference>
<evidence type="ECO:0000313" key="3">
    <source>
        <dbReference type="Proteomes" id="UP001630127"/>
    </source>
</evidence>
<dbReference type="EMBL" id="JBJUIK010000010">
    <property type="protein sequence ID" value="KAL3516994.1"/>
    <property type="molecule type" value="Genomic_DNA"/>
</dbReference>
<evidence type="ECO:0000256" key="1">
    <source>
        <dbReference type="SAM" id="MobiDB-lite"/>
    </source>
</evidence>
<accession>A0ABD2ZD16</accession>
<comment type="caution">
    <text evidence="2">The sequence shown here is derived from an EMBL/GenBank/DDBJ whole genome shotgun (WGS) entry which is preliminary data.</text>
</comment>
<sequence length="209" mass="22599">MPVSDLYLNPKLPNIWIDNDGTGPQVDGAHIESDNIGPQVDRRQGGTNNIGPKSGIGPPVDGPHDATDNIGLEEGVTNENLMFVSHEGPSTGEISTVQNEDIRDGSDSTYSRESEESTDIGDSFSGTCDPIIDGEDDQGFNPPINIAMINEDYMEYVARRNGGQILDDGHISDLEILAKAHGSFDENDGLGFREFNEKRDIQNANILLG</sequence>
<gene>
    <name evidence="2" type="ORF">ACH5RR_023896</name>
</gene>
<dbReference type="Proteomes" id="UP001630127">
    <property type="component" value="Unassembled WGS sequence"/>
</dbReference>